<dbReference type="RefSeq" id="WP_069365879.1">
    <property type="nucleotide sequence ID" value="NZ_CP012502.1"/>
</dbReference>
<dbReference type="OrthoDB" id="9800461at2"/>
<reference evidence="1 2" key="1">
    <citation type="submission" date="2015-08" db="EMBL/GenBank/DDBJ databases">
        <title>The complete genome sequence of Bacillus beveridgei MLTeJB.</title>
        <authorList>
            <person name="Hanson T.E."/>
            <person name="Mesa C."/>
            <person name="Basesman S.M."/>
            <person name="Oremland R.S."/>
        </authorList>
    </citation>
    <scope>NUCLEOTIDE SEQUENCE [LARGE SCALE GENOMIC DNA]</scope>
    <source>
        <strain evidence="1 2">MLTeJB</strain>
    </source>
</reference>
<evidence type="ECO:0000313" key="1">
    <source>
        <dbReference type="EMBL" id="AOM83955.1"/>
    </source>
</evidence>
<proteinExistence type="predicted"/>
<organism evidence="1 2">
    <name type="scientific">Salisediminibacterium beveridgei</name>
    <dbReference type="NCBI Taxonomy" id="632773"/>
    <lineage>
        <taxon>Bacteria</taxon>
        <taxon>Bacillati</taxon>
        <taxon>Bacillota</taxon>
        <taxon>Bacilli</taxon>
        <taxon>Bacillales</taxon>
        <taxon>Bacillaceae</taxon>
        <taxon>Salisediminibacterium</taxon>
    </lineage>
</organism>
<evidence type="ECO:0008006" key="3">
    <source>
        <dbReference type="Google" id="ProtNLM"/>
    </source>
</evidence>
<sequence length="131" mass="15268">MHALAKKMQLKEGKNILVINHPKDFEQTLSEWEIETMTDDEQLPDDQLVDAILIFVLTPEDIAKAALIVRKRLPKDGMLWVAYPKKSSKRYKATVDRDHGWEAMDELSLRPVRQVALDDDWSCLRWRPKPS</sequence>
<dbReference type="STRING" id="632773.BBEV_2617"/>
<dbReference type="KEGG" id="bbev:BBEV_2617"/>
<dbReference type="InterPro" id="IPR021412">
    <property type="entry name" value="DUF3052"/>
</dbReference>
<protein>
    <recommendedName>
        <fullName evidence="3">DUF3052 domain-containing protein</fullName>
    </recommendedName>
</protein>
<dbReference type="Proteomes" id="UP000094463">
    <property type="component" value="Chromosome"/>
</dbReference>
<name>A0A1D7QY68_9BACI</name>
<accession>A0A1D7QY68</accession>
<keyword evidence="2" id="KW-1185">Reference proteome</keyword>
<dbReference type="EMBL" id="CP012502">
    <property type="protein sequence ID" value="AOM83955.1"/>
    <property type="molecule type" value="Genomic_DNA"/>
</dbReference>
<dbReference type="AlphaFoldDB" id="A0A1D7QY68"/>
<evidence type="ECO:0000313" key="2">
    <source>
        <dbReference type="Proteomes" id="UP000094463"/>
    </source>
</evidence>
<dbReference type="Pfam" id="PF11253">
    <property type="entry name" value="DUF3052"/>
    <property type="match status" value="1"/>
</dbReference>
<gene>
    <name evidence="1" type="ORF">BBEV_2617</name>
</gene>